<keyword evidence="3" id="KW-1185">Reference proteome</keyword>
<evidence type="ECO:0000313" key="3">
    <source>
        <dbReference type="Proteomes" id="UP000002881"/>
    </source>
</evidence>
<protein>
    <submittedName>
        <fullName evidence="2">Uncharacterized protein</fullName>
    </submittedName>
</protein>
<proteinExistence type="predicted"/>
<dbReference type="Proteomes" id="UP000002881">
    <property type="component" value="Chromosome"/>
</dbReference>
<dbReference type="STRING" id="660470.Theba_0624"/>
<feature type="transmembrane region" description="Helical" evidence="1">
    <location>
        <begin position="30"/>
        <end position="53"/>
    </location>
</feature>
<dbReference type="AlphaFoldDB" id="I2F339"/>
<dbReference type="HOGENOM" id="CLU_3027037_0_0_0"/>
<dbReference type="GeneID" id="87108494"/>
<accession>I2F339</accession>
<name>I2F339_9BACT</name>
<keyword evidence="1" id="KW-0812">Transmembrane</keyword>
<evidence type="ECO:0000256" key="1">
    <source>
        <dbReference type="SAM" id="Phobius"/>
    </source>
</evidence>
<dbReference type="KEGG" id="mpg:Theba_0624"/>
<evidence type="ECO:0000313" key="2">
    <source>
        <dbReference type="EMBL" id="AFK06342.1"/>
    </source>
</evidence>
<dbReference type="EMBL" id="CP003532">
    <property type="protein sequence ID" value="AFK06342.1"/>
    <property type="molecule type" value="Genomic_DNA"/>
</dbReference>
<keyword evidence="1" id="KW-1133">Transmembrane helix</keyword>
<sequence length="55" mass="6028">MNVFIVILAIFGGLVFLGLAVKLAFFGLRVIFGLAFVGLIVFAIIWLLSKVLLLF</sequence>
<organism evidence="2 3">
    <name type="scientific">Mesotoga prima MesG1.Ag.4.2</name>
    <dbReference type="NCBI Taxonomy" id="660470"/>
    <lineage>
        <taxon>Bacteria</taxon>
        <taxon>Thermotogati</taxon>
        <taxon>Thermotogota</taxon>
        <taxon>Thermotogae</taxon>
        <taxon>Kosmotogales</taxon>
        <taxon>Kosmotogaceae</taxon>
        <taxon>Mesotoga</taxon>
    </lineage>
</organism>
<keyword evidence="1" id="KW-0472">Membrane</keyword>
<gene>
    <name evidence="2" type="ORF">Theba_0624</name>
</gene>
<reference evidence="2 3" key="1">
    <citation type="journal article" date="2012" name="Genome Biol. Evol.">
        <title>Genome Sequence of the Mesophilic Thermotogales Bacterium Mesotoga prima MesG1.Ag.4.2 Reveals the Largest Thermotogales Genome To Date.</title>
        <authorList>
            <person name="Zhaxybayeva O."/>
            <person name="Swithers K.S."/>
            <person name="Foght J."/>
            <person name="Green A.G."/>
            <person name="Bruce D."/>
            <person name="Detter C."/>
            <person name="Han S."/>
            <person name="Teshima H."/>
            <person name="Han J."/>
            <person name="Woyke T."/>
            <person name="Pitluck S."/>
            <person name="Nolan M."/>
            <person name="Ivanova N."/>
            <person name="Pati A."/>
            <person name="Land M.L."/>
            <person name="Dlutek M."/>
            <person name="Doolittle W.F."/>
            <person name="Noll K.M."/>
            <person name="Nesbo C.L."/>
        </authorList>
    </citation>
    <scope>NUCLEOTIDE SEQUENCE [LARGE SCALE GENOMIC DNA]</scope>
    <source>
        <strain evidence="3">mesG1.Ag.4.2</strain>
    </source>
</reference>
<dbReference type="RefSeq" id="WP_014730420.1">
    <property type="nucleotide sequence ID" value="NC_017934.1"/>
</dbReference>